<sequence length="39" mass="4453">MIIGGFITFNGNYCLKNICIETNGRRSGLPQKRTFINDF</sequence>
<dbReference type="EMBL" id="CP022743">
    <property type="protein sequence ID" value="ASU33720.1"/>
    <property type="molecule type" value="Genomic_DNA"/>
</dbReference>
<dbReference type="KEGG" id="muc:MuYL_1824"/>
<keyword evidence="2" id="KW-1185">Reference proteome</keyword>
<dbReference type="AlphaFoldDB" id="A0A223NVD2"/>
<protein>
    <submittedName>
        <fullName evidence="1">Uncharacterized protein</fullName>
    </submittedName>
</protein>
<gene>
    <name evidence="1" type="ORF">MuYL_1824</name>
</gene>
<accession>A0A223NVD2</accession>
<reference evidence="1 2" key="1">
    <citation type="submission" date="2017-08" db="EMBL/GenBank/DDBJ databases">
        <title>Complete genome sequence of Mucilaginibacter sp. strain BJC16-A31.</title>
        <authorList>
            <consortium name="Henan University of Science and Technology"/>
            <person name="You X."/>
        </authorList>
    </citation>
    <scope>NUCLEOTIDE SEQUENCE [LARGE SCALE GENOMIC DNA]</scope>
    <source>
        <strain evidence="1 2">BJC16-A31</strain>
    </source>
</reference>
<evidence type="ECO:0000313" key="1">
    <source>
        <dbReference type="EMBL" id="ASU33720.1"/>
    </source>
</evidence>
<organism evidence="1 2">
    <name type="scientific">Mucilaginibacter xinganensis</name>
    <dbReference type="NCBI Taxonomy" id="1234841"/>
    <lineage>
        <taxon>Bacteria</taxon>
        <taxon>Pseudomonadati</taxon>
        <taxon>Bacteroidota</taxon>
        <taxon>Sphingobacteriia</taxon>
        <taxon>Sphingobacteriales</taxon>
        <taxon>Sphingobacteriaceae</taxon>
        <taxon>Mucilaginibacter</taxon>
    </lineage>
</organism>
<proteinExistence type="predicted"/>
<evidence type="ECO:0000313" key="2">
    <source>
        <dbReference type="Proteomes" id="UP000215002"/>
    </source>
</evidence>
<name>A0A223NVD2_9SPHI</name>
<dbReference type="Proteomes" id="UP000215002">
    <property type="component" value="Chromosome"/>
</dbReference>